<dbReference type="Gene3D" id="3.40.50.300">
    <property type="entry name" value="P-loop containing nucleotide triphosphate hydrolases"/>
    <property type="match status" value="1"/>
</dbReference>
<gene>
    <name evidence="3" type="ORF">NM203_32520</name>
</gene>
<evidence type="ECO:0000259" key="2">
    <source>
        <dbReference type="Pfam" id="PF01656"/>
    </source>
</evidence>
<protein>
    <submittedName>
        <fullName evidence="3">MinD/ParA family protein</fullName>
    </submittedName>
</protein>
<comment type="caution">
    <text evidence="3">The sequence shown here is derived from an EMBL/GenBank/DDBJ whole genome shotgun (WGS) entry which is preliminary data.</text>
</comment>
<dbReference type="RefSeq" id="WP_255065205.1">
    <property type="nucleotide sequence ID" value="NZ_JANDBD010000022.1"/>
</dbReference>
<sequence>MSDNHDFRSRYTTGLDTARAGGAPEHTGPSDTGPAHAAPAPVDPFAAPGAEEATQAVTMTGGPNRHAENERTTVVDRADVDAALASPPAPEPSAEPATGSEQTGGPEAPPTPTAYWLNGSGGRNGYDSAAPRPEAAGPGLPSPARPSALGAPPPAPAPEPNHYPPAAPGYPPPGADPGALRHEPPPPPWQPHYPGGGSGAGGPGVSVGEMRARIRESQVAPPYKPVPQTGWRKGVYKVTRINLGLSATERHWNDLARRLKVNLRGKYVIAVMGVKGGASKTTSTICLGGALSRYRTDKIVAVDANPASGNLARRVDEPVTLSWRGLIEDRNLQEYTDFRSYLGRQTSTGLEVLSSDVGDQMMSGQNLLAAVKLLQKQYPIALLDCGNQLRDELTYVLLHQLGVDAVVVPSTTRLDGAQGAAETLNWLMTHGFPHLVREAVVVVSNVNRIDASAQVKGLHEDFARSVRAVHDVPFDQHLSDAVAIDFERLRPDTRQVYIEAAASLVDGFASAADRDAGARWGGPAGGRP</sequence>
<dbReference type="InterPro" id="IPR002586">
    <property type="entry name" value="CobQ/CobB/MinD/ParA_Nub-bd_dom"/>
</dbReference>
<feature type="region of interest" description="Disordered" evidence="1">
    <location>
        <begin position="1"/>
        <end position="206"/>
    </location>
</feature>
<feature type="compositionally biased region" description="Basic and acidic residues" evidence="1">
    <location>
        <begin position="65"/>
        <end position="80"/>
    </location>
</feature>
<evidence type="ECO:0000256" key="1">
    <source>
        <dbReference type="SAM" id="MobiDB-lite"/>
    </source>
</evidence>
<name>A0ABT1MFC7_9MYCO</name>
<dbReference type="Proteomes" id="UP001651690">
    <property type="component" value="Unassembled WGS sequence"/>
</dbReference>
<accession>A0ABT1MFC7</accession>
<dbReference type="PANTHER" id="PTHR43384">
    <property type="entry name" value="SEPTUM SITE-DETERMINING PROTEIN MIND HOMOLOG, CHLOROPLASTIC-RELATED"/>
    <property type="match status" value="1"/>
</dbReference>
<dbReference type="PANTHER" id="PTHR43384:SF14">
    <property type="entry name" value="ESX-1 SECRETION-ASSOCIATED PROTEIN ESPI"/>
    <property type="match status" value="1"/>
</dbReference>
<reference evidence="3 4" key="1">
    <citation type="submission" date="2022-06" db="EMBL/GenBank/DDBJ databases">
        <title>Mycolicibacterium sp. CAU 1645 isolated from seawater.</title>
        <authorList>
            <person name="Kim W."/>
        </authorList>
    </citation>
    <scope>NUCLEOTIDE SEQUENCE [LARGE SCALE GENOMIC DNA]</scope>
    <source>
        <strain evidence="3 4">CAU 1645</strain>
    </source>
</reference>
<organism evidence="3 4">
    <name type="scientific">Mycolicibacterium arenosum</name>
    <dbReference type="NCBI Taxonomy" id="2952157"/>
    <lineage>
        <taxon>Bacteria</taxon>
        <taxon>Bacillati</taxon>
        <taxon>Actinomycetota</taxon>
        <taxon>Actinomycetes</taxon>
        <taxon>Mycobacteriales</taxon>
        <taxon>Mycobacteriaceae</taxon>
        <taxon>Mycolicibacterium</taxon>
    </lineage>
</organism>
<keyword evidence="4" id="KW-1185">Reference proteome</keyword>
<feature type="domain" description="CobQ/CobB/MinD/ParA nucleotide binding" evidence="2">
    <location>
        <begin position="269"/>
        <end position="482"/>
    </location>
</feature>
<feature type="compositionally biased region" description="Gly residues" evidence="1">
    <location>
        <begin position="194"/>
        <end position="205"/>
    </location>
</feature>
<feature type="compositionally biased region" description="Low complexity" evidence="1">
    <location>
        <begin position="34"/>
        <end position="50"/>
    </location>
</feature>
<evidence type="ECO:0000313" key="4">
    <source>
        <dbReference type="Proteomes" id="UP001651690"/>
    </source>
</evidence>
<evidence type="ECO:0000313" key="3">
    <source>
        <dbReference type="EMBL" id="MCP9276914.1"/>
    </source>
</evidence>
<dbReference type="SUPFAM" id="SSF52540">
    <property type="entry name" value="P-loop containing nucleoside triphosphate hydrolases"/>
    <property type="match status" value="1"/>
</dbReference>
<dbReference type="InterPro" id="IPR050625">
    <property type="entry name" value="ParA/MinD_ATPase"/>
</dbReference>
<feature type="compositionally biased region" description="Pro residues" evidence="1">
    <location>
        <begin position="151"/>
        <end position="175"/>
    </location>
</feature>
<dbReference type="InterPro" id="IPR027417">
    <property type="entry name" value="P-loop_NTPase"/>
</dbReference>
<dbReference type="EMBL" id="JANDBD010000022">
    <property type="protein sequence ID" value="MCP9276914.1"/>
    <property type="molecule type" value="Genomic_DNA"/>
</dbReference>
<proteinExistence type="predicted"/>
<dbReference type="Pfam" id="PF01656">
    <property type="entry name" value="CbiA"/>
    <property type="match status" value="1"/>
</dbReference>